<evidence type="ECO:0000256" key="5">
    <source>
        <dbReference type="ARBA" id="ARBA00023136"/>
    </source>
</evidence>
<evidence type="ECO:0000256" key="4">
    <source>
        <dbReference type="ARBA" id="ARBA00022989"/>
    </source>
</evidence>
<feature type="transmembrane region" description="Helical" evidence="6">
    <location>
        <begin position="122"/>
        <end position="144"/>
    </location>
</feature>
<comment type="subcellular location">
    <subcellularLocation>
        <location evidence="1">Cell membrane</location>
        <topology evidence="1">Multi-pass membrane protein</topology>
    </subcellularLocation>
</comment>
<reference evidence="9 10" key="1">
    <citation type="journal article" date="2022" name="ISME Commun">
        <title>Vulcanimicrobium alpinus gen. nov. sp. nov., the first cultivated representative of the candidate phylum 'Eremiobacterota', is a metabolically versatile aerobic anoxygenic phototroph.</title>
        <authorList>
            <person name="Yabe S."/>
            <person name="Muto K."/>
            <person name="Abe K."/>
            <person name="Yokota A."/>
            <person name="Staudigel H."/>
            <person name="Tebo B.M."/>
        </authorList>
    </citation>
    <scope>NUCLEOTIDE SEQUENCE [LARGE SCALE GENOMIC DNA]</scope>
    <source>
        <strain evidence="9 10">WC8-2</strain>
    </source>
</reference>
<dbReference type="SUPFAM" id="SSF141868">
    <property type="entry name" value="EAL domain-like"/>
    <property type="match status" value="1"/>
</dbReference>
<dbReference type="Pfam" id="PF05231">
    <property type="entry name" value="MASE1"/>
    <property type="match status" value="1"/>
</dbReference>
<evidence type="ECO:0000256" key="2">
    <source>
        <dbReference type="ARBA" id="ARBA00022475"/>
    </source>
</evidence>
<keyword evidence="4 6" id="KW-1133">Transmembrane helix</keyword>
<dbReference type="KEGG" id="vab:WPS_26880"/>
<evidence type="ECO:0000256" key="3">
    <source>
        <dbReference type="ARBA" id="ARBA00022692"/>
    </source>
</evidence>
<keyword evidence="2" id="KW-1003">Cell membrane</keyword>
<dbReference type="Pfam" id="PF00563">
    <property type="entry name" value="EAL"/>
    <property type="match status" value="1"/>
</dbReference>
<protein>
    <recommendedName>
        <fullName evidence="11">EAL domain-containing protein</fullName>
    </recommendedName>
</protein>
<proteinExistence type="predicted"/>
<evidence type="ECO:0000256" key="6">
    <source>
        <dbReference type="SAM" id="Phobius"/>
    </source>
</evidence>
<evidence type="ECO:0008006" key="11">
    <source>
        <dbReference type="Google" id="ProtNLM"/>
    </source>
</evidence>
<feature type="transmembrane region" description="Helical" evidence="6">
    <location>
        <begin position="252"/>
        <end position="271"/>
    </location>
</feature>
<dbReference type="InterPro" id="IPR001633">
    <property type="entry name" value="EAL_dom"/>
</dbReference>
<sequence length="725" mass="77120">MGAAGSPTLERMRARPWQSPIVGAVFVVAWVALDWTTLALHRAPGFSPWYPGAGLTVTLLYRFGVRYAPLVVVAEMLRWTLYHDPAYALPTAAIQGVIVGGVYAGGVLLAHRSGLVLPSVRVRDALAFCGLALLLAFVTSALSVALHASAGSLSPSGAMDQFRVFWLGDAVGILAFAPVLDLAISAARGYAPAAYRRVLPAWAELSAVALIAALNVVALGVLRLDPQRAIVFALVLVPVAALAAAGGMRGAIIGIAAVDVALVAIAIVSRVDASQVAGGQLDVILQTILALVLGAMTSTRERLRILGRWLLLHDARTSLPNRAALETWARGPESSAMWVACIDLDAFGLLDIGMTRRDADAVLQAACETIGATVSDAQFFGRFESDAFVVAHAGDREAALAAAERIARAFLTPLRAAGAEFRFTLSIGIAHGVRRDRRALLIEGLAAMAEASEAGGNRAVVFASADDPADRARLASELVRARDDEQFLLHYQPIHELDGERRMVGAEALLRWQHPTRGLLRPAAFLTQLELSGLLADIEPWIVREAAATASELRARVPGMRVWINISAGALFDPAFVEALPRIVRRAGAQPSELVIEVTERIVSGDEIGPVLERLHATGVHVAIDDFGTGHSSLGRLRAARVDIIKLDRSLVAAIDSDRRAQSMTSALRELAEGIAVTVVGEGIETEAEAGALQRCGYRFGQGYALSEPMDRAALRAYLARYPNA</sequence>
<keyword evidence="10" id="KW-1185">Reference proteome</keyword>
<dbReference type="SUPFAM" id="SSF55073">
    <property type="entry name" value="Nucleotide cyclase"/>
    <property type="match status" value="1"/>
</dbReference>
<dbReference type="AlphaFoldDB" id="A0AAN1XXW1"/>
<name>A0AAN1XXW1_UNVUL</name>
<feature type="transmembrane region" description="Helical" evidence="6">
    <location>
        <begin position="199"/>
        <end position="222"/>
    </location>
</feature>
<dbReference type="PROSITE" id="PS50883">
    <property type="entry name" value="EAL"/>
    <property type="match status" value="1"/>
</dbReference>
<dbReference type="InterPro" id="IPR043128">
    <property type="entry name" value="Rev_trsase/Diguanyl_cyclase"/>
</dbReference>
<dbReference type="InterPro" id="IPR035919">
    <property type="entry name" value="EAL_sf"/>
</dbReference>
<dbReference type="Pfam" id="PF00990">
    <property type="entry name" value="GGDEF"/>
    <property type="match status" value="1"/>
</dbReference>
<keyword evidence="5 6" id="KW-0472">Membrane</keyword>
<feature type="transmembrane region" description="Helical" evidence="6">
    <location>
        <begin position="86"/>
        <end position="110"/>
    </location>
</feature>
<dbReference type="EMBL" id="AP025523">
    <property type="protein sequence ID" value="BDE07412.1"/>
    <property type="molecule type" value="Genomic_DNA"/>
</dbReference>
<dbReference type="SMART" id="SM00052">
    <property type="entry name" value="EAL"/>
    <property type="match status" value="1"/>
</dbReference>
<dbReference type="PROSITE" id="PS50887">
    <property type="entry name" value="GGDEF"/>
    <property type="match status" value="1"/>
</dbReference>
<evidence type="ECO:0000256" key="1">
    <source>
        <dbReference type="ARBA" id="ARBA00004651"/>
    </source>
</evidence>
<evidence type="ECO:0000259" key="7">
    <source>
        <dbReference type="PROSITE" id="PS50883"/>
    </source>
</evidence>
<dbReference type="Proteomes" id="UP001317532">
    <property type="component" value="Chromosome"/>
</dbReference>
<dbReference type="InterPro" id="IPR050706">
    <property type="entry name" value="Cyclic-di-GMP_PDE-like"/>
</dbReference>
<gene>
    <name evidence="9" type="ORF">WPS_26880</name>
</gene>
<evidence type="ECO:0000259" key="8">
    <source>
        <dbReference type="PROSITE" id="PS50887"/>
    </source>
</evidence>
<feature type="domain" description="EAL" evidence="7">
    <location>
        <begin position="471"/>
        <end position="723"/>
    </location>
</feature>
<feature type="transmembrane region" description="Helical" evidence="6">
    <location>
        <begin position="164"/>
        <end position="187"/>
    </location>
</feature>
<dbReference type="InterPro" id="IPR029787">
    <property type="entry name" value="Nucleotide_cyclase"/>
</dbReference>
<organism evidence="9 10">
    <name type="scientific">Vulcanimicrobium alpinum</name>
    <dbReference type="NCBI Taxonomy" id="3016050"/>
    <lineage>
        <taxon>Bacteria</taxon>
        <taxon>Bacillati</taxon>
        <taxon>Vulcanimicrobiota</taxon>
        <taxon>Vulcanimicrobiia</taxon>
        <taxon>Vulcanimicrobiales</taxon>
        <taxon>Vulcanimicrobiaceae</taxon>
        <taxon>Vulcanimicrobium</taxon>
    </lineage>
</organism>
<dbReference type="SMART" id="SM00267">
    <property type="entry name" value="GGDEF"/>
    <property type="match status" value="1"/>
</dbReference>
<dbReference type="Gene3D" id="3.20.20.450">
    <property type="entry name" value="EAL domain"/>
    <property type="match status" value="1"/>
</dbReference>
<keyword evidence="3 6" id="KW-0812">Transmembrane</keyword>
<evidence type="ECO:0000313" key="9">
    <source>
        <dbReference type="EMBL" id="BDE07412.1"/>
    </source>
</evidence>
<dbReference type="PANTHER" id="PTHR33121:SF70">
    <property type="entry name" value="SIGNALING PROTEIN YKOW"/>
    <property type="match status" value="1"/>
</dbReference>
<dbReference type="InterPro" id="IPR007895">
    <property type="entry name" value="MASE1"/>
</dbReference>
<dbReference type="PANTHER" id="PTHR33121">
    <property type="entry name" value="CYCLIC DI-GMP PHOSPHODIESTERASE PDEF"/>
    <property type="match status" value="1"/>
</dbReference>
<dbReference type="InterPro" id="IPR000160">
    <property type="entry name" value="GGDEF_dom"/>
</dbReference>
<dbReference type="CDD" id="cd01948">
    <property type="entry name" value="EAL"/>
    <property type="match status" value="1"/>
</dbReference>
<feature type="domain" description="GGDEF" evidence="8">
    <location>
        <begin position="335"/>
        <end position="464"/>
    </location>
</feature>
<evidence type="ECO:0000313" key="10">
    <source>
        <dbReference type="Proteomes" id="UP001317532"/>
    </source>
</evidence>
<dbReference type="Gene3D" id="3.30.70.270">
    <property type="match status" value="1"/>
</dbReference>
<dbReference type="GO" id="GO:0005886">
    <property type="term" value="C:plasma membrane"/>
    <property type="evidence" value="ECO:0007669"/>
    <property type="project" value="UniProtKB-SubCell"/>
</dbReference>
<accession>A0AAN1XXW1</accession>
<feature type="transmembrane region" description="Helical" evidence="6">
    <location>
        <begin position="228"/>
        <end position="245"/>
    </location>
</feature>
<feature type="transmembrane region" description="Helical" evidence="6">
    <location>
        <begin position="21"/>
        <end position="40"/>
    </location>
</feature>
<dbReference type="GO" id="GO:0071111">
    <property type="term" value="F:cyclic-guanylate-specific phosphodiesterase activity"/>
    <property type="evidence" value="ECO:0007669"/>
    <property type="project" value="InterPro"/>
</dbReference>
<feature type="transmembrane region" description="Helical" evidence="6">
    <location>
        <begin position="283"/>
        <end position="299"/>
    </location>
</feature>